<reference evidence="2" key="1">
    <citation type="submission" date="2021-02" db="EMBL/GenBank/DDBJ databases">
        <authorList>
            <person name="Nowell W R."/>
        </authorList>
    </citation>
    <scope>NUCLEOTIDE SEQUENCE</scope>
    <source>
        <strain evidence="2">Ploen Becks lab</strain>
    </source>
</reference>
<dbReference type="InterPro" id="IPR017850">
    <property type="entry name" value="Alkaline_phosphatase_core_sf"/>
</dbReference>
<keyword evidence="3" id="KW-1185">Reference proteome</keyword>
<comment type="caution">
    <text evidence="2">The sequence shown here is derived from an EMBL/GenBank/DDBJ whole genome shotgun (WGS) entry which is preliminary data.</text>
</comment>
<dbReference type="Pfam" id="PF02995">
    <property type="entry name" value="DUF229"/>
    <property type="match status" value="1"/>
</dbReference>
<proteinExistence type="predicted"/>
<dbReference type="SUPFAM" id="SSF53649">
    <property type="entry name" value="Alkaline phosphatase-like"/>
    <property type="match status" value="1"/>
</dbReference>
<dbReference type="GO" id="GO:0005615">
    <property type="term" value="C:extracellular space"/>
    <property type="evidence" value="ECO:0007669"/>
    <property type="project" value="TreeGrafter"/>
</dbReference>
<dbReference type="EMBL" id="CAJNOC010000021">
    <property type="protein sequence ID" value="CAF0706995.1"/>
    <property type="molecule type" value="Genomic_DNA"/>
</dbReference>
<keyword evidence="1" id="KW-1133">Transmembrane helix</keyword>
<dbReference type="OrthoDB" id="413313at2759"/>
<dbReference type="Gene3D" id="3.40.720.10">
    <property type="entry name" value="Alkaline Phosphatase, subunit A"/>
    <property type="match status" value="1"/>
</dbReference>
<dbReference type="Proteomes" id="UP000663879">
    <property type="component" value="Unassembled WGS sequence"/>
</dbReference>
<evidence type="ECO:0000256" key="1">
    <source>
        <dbReference type="SAM" id="Phobius"/>
    </source>
</evidence>
<keyword evidence="1" id="KW-0812">Transmembrane</keyword>
<keyword evidence="1" id="KW-0472">Membrane</keyword>
<feature type="transmembrane region" description="Helical" evidence="1">
    <location>
        <begin position="58"/>
        <end position="82"/>
    </location>
</feature>
<protein>
    <recommendedName>
        <fullName evidence="4">DUF229 domain containing protein</fullName>
    </recommendedName>
</protein>
<evidence type="ECO:0000313" key="2">
    <source>
        <dbReference type="EMBL" id="CAF0706995.1"/>
    </source>
</evidence>
<dbReference type="PANTHER" id="PTHR10974:SF1">
    <property type="entry name" value="FI08016P-RELATED"/>
    <property type="match status" value="1"/>
</dbReference>
<evidence type="ECO:0000313" key="3">
    <source>
        <dbReference type="Proteomes" id="UP000663879"/>
    </source>
</evidence>
<dbReference type="InterPro" id="IPR004245">
    <property type="entry name" value="DUF229"/>
</dbReference>
<dbReference type="CDD" id="cd16021">
    <property type="entry name" value="ALP_like"/>
    <property type="match status" value="1"/>
</dbReference>
<dbReference type="FunFam" id="3.40.720.10:FF:000017">
    <property type="entry name" value="Predicted protein"/>
    <property type="match status" value="1"/>
</dbReference>
<accession>A0A813LYM6</accession>
<dbReference type="PANTHER" id="PTHR10974">
    <property type="entry name" value="FI08016P-RELATED"/>
    <property type="match status" value="1"/>
</dbReference>
<name>A0A813LYM6_9BILA</name>
<organism evidence="2 3">
    <name type="scientific">Brachionus calyciflorus</name>
    <dbReference type="NCBI Taxonomy" id="104777"/>
    <lineage>
        <taxon>Eukaryota</taxon>
        <taxon>Metazoa</taxon>
        <taxon>Spiralia</taxon>
        <taxon>Gnathifera</taxon>
        <taxon>Rotifera</taxon>
        <taxon>Eurotatoria</taxon>
        <taxon>Monogononta</taxon>
        <taxon>Pseudotrocha</taxon>
        <taxon>Ploima</taxon>
        <taxon>Brachionidae</taxon>
        <taxon>Brachionus</taxon>
    </lineage>
</organism>
<evidence type="ECO:0008006" key="4">
    <source>
        <dbReference type="Google" id="ProtNLM"/>
    </source>
</evidence>
<dbReference type="AlphaFoldDB" id="A0A813LYM6"/>
<gene>
    <name evidence="2" type="ORF">OXX778_LOCUS436</name>
</gene>
<sequence length="848" mass="100226">MVHNDVTYYQIKDELDDKNIYYEYIDENGQVFQLSSNKLKIQNVQNPYQNKKNTRFKAIFFCFLVIVAYVGLNNYLIMFVYYRSMSETLASQSNQVIHDDKSSVLLSFRSFFQGSSEKILINEFKEIDNYTIFIDPLDMNFKNFDRTKILSKRHKLLDENFFDVKNDRPCVLPKLDPFEKEIMQFVKKEEEIKCNPKQNWIYVENGTLRVSKLAIRKHGVIVCAYIPLYRGQNDFSVYEGTRIFPVMDKMPLISDFFKIDCRSKDGAIYSNIHSGITYDSSLQMRHMWNPLPRNALGYNVLMFGFDSVSRMSWIRMLPKSYEFMLKEGFVILKGYNIVGDGTPQALLPILTGKKETELPEARRGFMNASYVDNFPWIWNDFKKAGYVTQWAEDMQSIGTFQLRMLGFKKQPVDHYMRLFYLEAEKYYNRFRRLCLGSISRHKNMLNWVKEFFTIYDSKPKFSFIFHSEASHNYNNPLNLIDDDLKSFLEYLKFSGIMKNTILLFMSDHGVRISDLRQYSQGKLEERLPFFSVLMPQSFQEKYPNEMKNLRLNSRKLTTPFDIHETLKHILNFETHQTHQDEELKRGMSLFSYISPNRSCEDAKIEAHWCSCLQWIDINITSNNINSIDLKLSVEFNESDQDESYSNLFKNMTSSSLIRNKLNYSEYQEIKAELKKYSNSALLVASKSIEFINSLIDKDLKFYCEKIRLHSIQKMSKLNLNRKLLTFKKSKDIHGREALFEDDPNLIKNFDEEFFNPLNHSKIMSNQTGILNMTSLLNDHLNFEHVFQIVLTTWPGNATYELSCKYNQFTGLLKFNKNEISRINSYNTTSNCMLNKRPDLRQYCYCKYL</sequence>